<keyword evidence="4" id="KW-1185">Reference proteome</keyword>
<organism evidence="2 3">
    <name type="scientific">Chryseobacterium arthrosphaerae</name>
    <dbReference type="NCBI Taxonomy" id="651561"/>
    <lineage>
        <taxon>Bacteria</taxon>
        <taxon>Pseudomonadati</taxon>
        <taxon>Bacteroidota</taxon>
        <taxon>Flavobacteriia</taxon>
        <taxon>Flavobacteriales</taxon>
        <taxon>Weeksellaceae</taxon>
        <taxon>Chryseobacterium group</taxon>
        <taxon>Chryseobacterium</taxon>
    </lineage>
</organism>
<reference evidence="1 4" key="2">
    <citation type="submission" date="2024-01" db="EMBL/GenBank/DDBJ databases">
        <title>Whole genome of Chryseobacterium arthrosphaerae NNCa 2741.</title>
        <authorList>
            <person name="Boriskina E.V."/>
            <person name="Gordinskaya N.A."/>
            <person name="Kropotov V.S."/>
            <person name="Alekseeva A.E."/>
            <person name="Makhova M.A."/>
            <person name="Kryazhev D.V."/>
            <person name="Shkurkina I.S."/>
        </authorList>
    </citation>
    <scope>NUCLEOTIDE SEQUENCE [LARGE SCALE GENOMIC DNA]</scope>
    <source>
        <strain evidence="1 4">NNCa 2741</strain>
    </source>
</reference>
<dbReference type="EMBL" id="JAZGJU010000006">
    <property type="protein sequence ID" value="MEE6126611.1"/>
    <property type="molecule type" value="Genomic_DNA"/>
</dbReference>
<evidence type="ECO:0000313" key="1">
    <source>
        <dbReference type="EMBL" id="MEE6126611.1"/>
    </source>
</evidence>
<dbReference type="EMBL" id="RYFC01000003">
    <property type="protein sequence ID" value="RTZ46746.1"/>
    <property type="molecule type" value="Genomic_DNA"/>
</dbReference>
<dbReference type="RefSeq" id="WP_232740567.1">
    <property type="nucleotide sequence ID" value="NZ_JAKYXH010000001.1"/>
</dbReference>
<gene>
    <name evidence="2" type="ORF">EJ377_22685</name>
    <name evidence="1" type="ORF">V2E39_04315</name>
</gene>
<dbReference type="SUPFAM" id="SSF54427">
    <property type="entry name" value="NTF2-like"/>
    <property type="match status" value="1"/>
</dbReference>
<dbReference type="Proteomes" id="UP001350005">
    <property type="component" value="Unassembled WGS sequence"/>
</dbReference>
<evidence type="ECO:0000313" key="4">
    <source>
        <dbReference type="Proteomes" id="UP001350005"/>
    </source>
</evidence>
<dbReference type="Gene3D" id="3.10.450.50">
    <property type="match status" value="1"/>
</dbReference>
<evidence type="ECO:0008006" key="5">
    <source>
        <dbReference type="Google" id="ProtNLM"/>
    </source>
</evidence>
<dbReference type="AlphaFoldDB" id="A0A432DUJ6"/>
<accession>A0A432DUJ6</accession>
<evidence type="ECO:0000313" key="2">
    <source>
        <dbReference type="EMBL" id="RTZ46746.1"/>
    </source>
</evidence>
<reference evidence="2 3" key="1">
    <citation type="submission" date="2018-12" db="EMBL/GenBank/DDBJ databases">
        <title>Draft Genome Sequence of Chryseobacterium arthrosphaerae strain ED882-96 Isolated from the Blood of a Patient with Liver Cirrhosis in Taiwan.</title>
        <authorList>
            <person name="Lin J.-N."/>
            <person name="Lai C.-H."/>
            <person name="Yang C.-H."/>
            <person name="Huang Y.-H."/>
        </authorList>
    </citation>
    <scope>NUCLEOTIDE SEQUENCE [LARGE SCALE GENOMIC DNA]</scope>
    <source>
        <strain evidence="2 3">ED882-96</strain>
    </source>
</reference>
<comment type="caution">
    <text evidence="2">The sequence shown here is derived from an EMBL/GenBank/DDBJ whole genome shotgun (WGS) entry which is preliminary data.</text>
</comment>
<proteinExistence type="predicted"/>
<dbReference type="InterPro" id="IPR032710">
    <property type="entry name" value="NTF2-like_dom_sf"/>
</dbReference>
<evidence type="ECO:0000313" key="3">
    <source>
        <dbReference type="Proteomes" id="UP000276953"/>
    </source>
</evidence>
<protein>
    <recommendedName>
        <fullName evidence="5">DUF4440 domain-containing protein</fullName>
    </recommendedName>
</protein>
<sequence>MSNKEKIIEEITEFHKNIEKWFRGDSENQTALYQNLVSGFSKDFKMINGNSDIVTLDMLSEWLPTVFGKFPGRSIQVENIEISYSDHHGLATYTEIQVTGDATNKRKSSAVFLLDEEKASWLHLIEDWIER</sequence>
<dbReference type="Proteomes" id="UP000276953">
    <property type="component" value="Unassembled WGS sequence"/>
</dbReference>
<name>A0A432DUJ6_9FLAO</name>